<name>A0A6N3I478_9FIRM</name>
<organism evidence="1">
    <name type="scientific">Hungatella hathewayi</name>
    <dbReference type="NCBI Taxonomy" id="154046"/>
    <lineage>
        <taxon>Bacteria</taxon>
        <taxon>Bacillati</taxon>
        <taxon>Bacillota</taxon>
        <taxon>Clostridia</taxon>
        <taxon>Lachnospirales</taxon>
        <taxon>Lachnospiraceae</taxon>
        <taxon>Hungatella</taxon>
    </lineage>
</organism>
<evidence type="ECO:0000313" key="1">
    <source>
        <dbReference type="EMBL" id="VYU83548.1"/>
    </source>
</evidence>
<sequence>MNEAEKLRFMEMEYLKILKENEKLHKIIAQLNQTLNRLIRYYISRDKAA</sequence>
<dbReference type="EMBL" id="CACRUH010000095">
    <property type="protein sequence ID" value="VYU83548.1"/>
    <property type="molecule type" value="Genomic_DNA"/>
</dbReference>
<reference evidence="1" key="1">
    <citation type="submission" date="2019-11" db="EMBL/GenBank/DDBJ databases">
        <authorList>
            <person name="Feng L."/>
        </authorList>
    </citation>
    <scope>NUCLEOTIDE SEQUENCE</scope>
    <source>
        <strain evidence="1">ChathewayiLFYP18</strain>
    </source>
</reference>
<accession>A0A6N3I478</accession>
<proteinExistence type="predicted"/>
<protein>
    <submittedName>
        <fullName evidence="1">Uncharacterized protein</fullName>
    </submittedName>
</protein>
<gene>
    <name evidence="1" type="ORF">CHLFYP18_04322</name>
</gene>
<dbReference type="RefSeq" id="WP_320952070.1">
    <property type="nucleotide sequence ID" value="NZ_CACRUH010000095.1"/>
</dbReference>
<dbReference type="AlphaFoldDB" id="A0A6N3I478"/>